<feature type="non-terminal residue" evidence="2">
    <location>
        <position position="158"/>
    </location>
</feature>
<dbReference type="InterPro" id="IPR019392">
    <property type="entry name" value="Miga"/>
</dbReference>
<feature type="transmembrane region" description="Helical" evidence="1">
    <location>
        <begin position="42"/>
        <end position="61"/>
    </location>
</feature>
<gene>
    <name evidence="2" type="ORF">Hamer_G020643</name>
</gene>
<dbReference type="AlphaFoldDB" id="A0A8J5K4Y4"/>
<dbReference type="Pfam" id="PF10265">
    <property type="entry name" value="Miga"/>
    <property type="match status" value="1"/>
</dbReference>
<protein>
    <submittedName>
        <fullName evidence="2">Putative Mitoguardin-containing protein</fullName>
    </submittedName>
</protein>
<keyword evidence="1" id="KW-0472">Membrane</keyword>
<comment type="caution">
    <text evidence="2">The sequence shown here is derived from an EMBL/GenBank/DDBJ whole genome shotgun (WGS) entry which is preliminary data.</text>
</comment>
<evidence type="ECO:0000256" key="1">
    <source>
        <dbReference type="SAM" id="Phobius"/>
    </source>
</evidence>
<dbReference type="Proteomes" id="UP000747542">
    <property type="component" value="Unassembled WGS sequence"/>
</dbReference>
<dbReference type="GO" id="GO:0008053">
    <property type="term" value="P:mitochondrial fusion"/>
    <property type="evidence" value="ECO:0007669"/>
    <property type="project" value="InterPro"/>
</dbReference>
<organism evidence="2 3">
    <name type="scientific">Homarus americanus</name>
    <name type="common">American lobster</name>
    <dbReference type="NCBI Taxonomy" id="6706"/>
    <lineage>
        <taxon>Eukaryota</taxon>
        <taxon>Metazoa</taxon>
        <taxon>Ecdysozoa</taxon>
        <taxon>Arthropoda</taxon>
        <taxon>Crustacea</taxon>
        <taxon>Multicrustacea</taxon>
        <taxon>Malacostraca</taxon>
        <taxon>Eumalacostraca</taxon>
        <taxon>Eucarida</taxon>
        <taxon>Decapoda</taxon>
        <taxon>Pleocyemata</taxon>
        <taxon>Astacidea</taxon>
        <taxon>Nephropoidea</taxon>
        <taxon>Nephropidae</taxon>
        <taxon>Homarus</taxon>
    </lineage>
</organism>
<keyword evidence="3" id="KW-1185">Reference proteome</keyword>
<reference evidence="2" key="1">
    <citation type="journal article" date="2021" name="Sci. Adv.">
        <title>The American lobster genome reveals insights on longevity, neural, and immune adaptations.</title>
        <authorList>
            <person name="Polinski J.M."/>
            <person name="Zimin A.V."/>
            <person name="Clark K.F."/>
            <person name="Kohn A.B."/>
            <person name="Sadowski N."/>
            <person name="Timp W."/>
            <person name="Ptitsyn A."/>
            <person name="Khanna P."/>
            <person name="Romanova D.Y."/>
            <person name="Williams P."/>
            <person name="Greenwood S.J."/>
            <person name="Moroz L.L."/>
            <person name="Walt D.R."/>
            <person name="Bodnar A.G."/>
        </authorList>
    </citation>
    <scope>NUCLEOTIDE SEQUENCE</scope>
    <source>
        <strain evidence="2">GMGI-L3</strain>
    </source>
</reference>
<dbReference type="EMBL" id="JAHLQT010014925">
    <property type="protein sequence ID" value="KAG7169965.1"/>
    <property type="molecule type" value="Genomic_DNA"/>
</dbReference>
<proteinExistence type="predicted"/>
<keyword evidence="1" id="KW-0812">Transmembrane</keyword>
<evidence type="ECO:0000313" key="2">
    <source>
        <dbReference type="EMBL" id="KAG7169965.1"/>
    </source>
</evidence>
<name>A0A8J5K4Y4_HOMAM</name>
<sequence>MEEIHLVPAVQKPLFRLPTRSGLALPSVLSEYAKNLSKPQKIVIISVGTGLALVGLVARYLRRRRRRTPRKSALVKHDDLTRSSRKAKPITICSPSGEIHSVGGNVSPGFHRSVHRQSSISVSSDRTSVASVLTTHAADANTLTPQQYGVMGKNTMFV</sequence>
<keyword evidence="1" id="KW-1133">Transmembrane helix</keyword>
<accession>A0A8J5K4Y4</accession>
<evidence type="ECO:0000313" key="3">
    <source>
        <dbReference type="Proteomes" id="UP000747542"/>
    </source>
</evidence>